<comment type="caution">
    <text evidence="2">The sequence shown here is derived from an EMBL/GenBank/DDBJ whole genome shotgun (WGS) entry which is preliminary data.</text>
</comment>
<reference evidence="2 3" key="1">
    <citation type="submission" date="2020-08" db="EMBL/GenBank/DDBJ databases">
        <title>Genomic Encyclopedia of Type Strains, Phase IV (KMG-IV): sequencing the most valuable type-strain genomes for metagenomic binning, comparative biology and taxonomic classification.</title>
        <authorList>
            <person name="Goeker M."/>
        </authorList>
    </citation>
    <scope>NUCLEOTIDE SEQUENCE [LARGE SCALE GENOMIC DNA]</scope>
    <source>
        <strain evidence="2 3">DSM 22071</strain>
    </source>
</reference>
<protein>
    <submittedName>
        <fullName evidence="2">SAM-dependent methyltransferase</fullName>
    </submittedName>
</protein>
<dbReference type="InterPro" id="IPR041698">
    <property type="entry name" value="Methyltransf_25"/>
</dbReference>
<dbReference type="InterPro" id="IPR029063">
    <property type="entry name" value="SAM-dependent_MTases_sf"/>
</dbReference>
<dbReference type="Proteomes" id="UP000528322">
    <property type="component" value="Unassembled WGS sequence"/>
</dbReference>
<dbReference type="AlphaFoldDB" id="A0A7W7Y428"/>
<keyword evidence="2" id="KW-0489">Methyltransferase</keyword>
<sequence>MEQDRKKWNERYRTSPPGQEPLELVNSYARLVKTGGLALDVACGLGRHSILLADIGFTVEAVDISDVAVEELNKSNHPHVFAKQVDLDHYAITPGNYDLIVTVNFLQRKLFAPMIAGLKPGGILIYRSFMYSDQNQGAPMTRQHLLEENELLHAFCTSLRILHYREFLSVRQRWGQAWVAELVGQLQPVK</sequence>
<name>A0A7W7Y428_9BACT</name>
<dbReference type="Pfam" id="PF13649">
    <property type="entry name" value="Methyltransf_25"/>
    <property type="match status" value="1"/>
</dbReference>
<evidence type="ECO:0000313" key="2">
    <source>
        <dbReference type="EMBL" id="MBB5021716.1"/>
    </source>
</evidence>
<dbReference type="EMBL" id="JACHID010000005">
    <property type="protein sequence ID" value="MBB5021716.1"/>
    <property type="molecule type" value="Genomic_DNA"/>
</dbReference>
<dbReference type="RefSeq" id="WP_183730918.1">
    <property type="nucleotide sequence ID" value="NZ_JACHID010000005.1"/>
</dbReference>
<proteinExistence type="predicted"/>
<organism evidence="2 3">
    <name type="scientific">Desulfurispira natronophila</name>
    <dbReference type="NCBI Taxonomy" id="682562"/>
    <lineage>
        <taxon>Bacteria</taxon>
        <taxon>Pseudomonadati</taxon>
        <taxon>Chrysiogenota</taxon>
        <taxon>Chrysiogenia</taxon>
        <taxon>Chrysiogenales</taxon>
        <taxon>Chrysiogenaceae</taxon>
        <taxon>Desulfurispira</taxon>
    </lineage>
</organism>
<evidence type="ECO:0000313" key="3">
    <source>
        <dbReference type="Proteomes" id="UP000528322"/>
    </source>
</evidence>
<keyword evidence="2" id="KW-0808">Transferase</keyword>
<keyword evidence="3" id="KW-1185">Reference proteome</keyword>
<dbReference type="SUPFAM" id="SSF53335">
    <property type="entry name" value="S-adenosyl-L-methionine-dependent methyltransferases"/>
    <property type="match status" value="1"/>
</dbReference>
<feature type="domain" description="Methyltransferase" evidence="1">
    <location>
        <begin position="39"/>
        <end position="122"/>
    </location>
</feature>
<gene>
    <name evidence="2" type="ORF">HNR37_001029</name>
</gene>
<dbReference type="Gene3D" id="3.40.50.150">
    <property type="entry name" value="Vaccinia Virus protein VP39"/>
    <property type="match status" value="1"/>
</dbReference>
<accession>A0A7W7Y428</accession>
<dbReference type="GO" id="GO:0008168">
    <property type="term" value="F:methyltransferase activity"/>
    <property type="evidence" value="ECO:0007669"/>
    <property type="project" value="UniProtKB-KW"/>
</dbReference>
<dbReference type="CDD" id="cd02440">
    <property type="entry name" value="AdoMet_MTases"/>
    <property type="match status" value="1"/>
</dbReference>
<dbReference type="GO" id="GO:0032259">
    <property type="term" value="P:methylation"/>
    <property type="evidence" value="ECO:0007669"/>
    <property type="project" value="UniProtKB-KW"/>
</dbReference>
<evidence type="ECO:0000259" key="1">
    <source>
        <dbReference type="Pfam" id="PF13649"/>
    </source>
</evidence>